<accession>A0A0H2RSA5</accession>
<dbReference type="SUPFAM" id="SSF52047">
    <property type="entry name" value="RNI-like"/>
    <property type="match status" value="1"/>
</dbReference>
<feature type="compositionally biased region" description="Polar residues" evidence="1">
    <location>
        <begin position="667"/>
        <end position="677"/>
    </location>
</feature>
<dbReference type="Proteomes" id="UP000053477">
    <property type="component" value="Unassembled WGS sequence"/>
</dbReference>
<dbReference type="InterPro" id="IPR032675">
    <property type="entry name" value="LRR_dom_sf"/>
</dbReference>
<dbReference type="AlphaFoldDB" id="A0A0H2RSA5"/>
<evidence type="ECO:0000313" key="2">
    <source>
        <dbReference type="EMBL" id="KLO14724.1"/>
    </source>
</evidence>
<feature type="compositionally biased region" description="Basic and acidic residues" evidence="1">
    <location>
        <begin position="1234"/>
        <end position="1243"/>
    </location>
</feature>
<sequence length="1263" mass="141255">MTSTDECARSQGSGYIEEGAISAIRDILARIQKEDGRLSAQQDWVDEMCPPDPVVFQYENKSQRMVLEVARARKASEAMSVASRALSQLAELVSVQAAASEKSVLALQLRTGFSILPDDILAVVLEDAAYSDVMDSISMFFSDNVSTAALRTVEAAKKLSHTCQRFRHIITRLPELWNRINHWMPHEMATTCFKRLGSAVARVDIDVAMRGHSLILKFIDVAKQYSALWRKFYYYDSSWPHVNGEEAYHLFEEIGERTFKLEAHSLTYLEVKYPRSMDVHRLRDVPHFYSTWSMPNLSEMYVGGIIPVPFADATSLKNLHLVLRRGDDDSSELGRYDPLALSSFFDSCVALEELDIEVDCTAYDDEPQLFTSRPRNPISLGRVEKASFTFSDCTKKNVEPVMDNILLPVVSFMSLSVNGSSSDSVPGPKFLDVDDIIPSILSDSLRFPKLSKFQLLANLFNNEKPLRINIPFGALSNIKHLTLATNKCILSPIPEWIQLPPLKSIYLAGCYLEEGWVASFLGRLKAQGNFQPSGLDTYECFWIPPSVTVIAESGLEQSDTGVALDEEEPNYRTSSVEVKRIVNEHHRSPEPGCFACSVDVIYHKPLQGFKRAIYAEKNLYERLAFLLRTISYAKERESFLLVQNLRPPANAAIRSHGQRQASHRTLEPSSKSVSTIGARSTSGESAEDFAQTYGQTNIEEETFPILAGILHRLQDSHGDLSAQKKWFDEMCPAAEPAIFEYQAEPTQAVDDILQVTAARDALKIASRALVQLVKCISIQATVAEKYVTTLHRRRGFSSLPDEIFAVVLENATYNPESAAATIKAATTLSQTCRRFRRIMIDIPSLWNRIDDSIPPNIVSACCDRLTADIEVTLKVYSSDSEPHVVAKFINAAKQHSSRWKSFEYSFSGGSDASEVARGCAEELARETYALDASSLTLLYITYYSNPPRSIDGDHLRDATHFYSTWSMPRISGMYARGIIPIPFPGSASLKNLYLDLPRCVGGRFDLKALTSFLASCPTLEVFRMSLCSMEIDESTLLVEPVVIGCVKEAAFEFEYCSRRVARLVMAALRLPKVSNMTLNVGYFCLYGDSELEVDLEDLLLSIFSDESRFPELTELYLKIGSYSVSYMGSLLGDLEREESPLCLPFNILPKVEFLFLNIGSTIPSSIPRGKCLPSLRILQMVNCVRLGPEWLPSLLERLEVQGNLQELTVTNCSYVAPPTTSALDPGQSDTTGDGGEREPRSRFVKYTEDDLRQLTKVRSIKVL</sequence>
<feature type="compositionally biased region" description="Polar residues" evidence="1">
    <location>
        <begin position="1218"/>
        <end position="1231"/>
    </location>
</feature>
<evidence type="ECO:0000256" key="1">
    <source>
        <dbReference type="SAM" id="MobiDB-lite"/>
    </source>
</evidence>
<dbReference type="PANTHER" id="PTHR32212">
    <property type="entry name" value="CYCLIN-LIKE F-BOX"/>
    <property type="match status" value="1"/>
</dbReference>
<dbReference type="Gene3D" id="3.80.10.10">
    <property type="entry name" value="Ribonuclease Inhibitor"/>
    <property type="match status" value="1"/>
</dbReference>
<dbReference type="OrthoDB" id="3365698at2759"/>
<proteinExistence type="predicted"/>
<feature type="region of interest" description="Disordered" evidence="1">
    <location>
        <begin position="656"/>
        <end position="677"/>
    </location>
</feature>
<reference evidence="2 3" key="1">
    <citation type="submission" date="2015-04" db="EMBL/GenBank/DDBJ databases">
        <title>Complete genome sequence of Schizopora paradoxa KUC8140, a cosmopolitan wood degrader in East Asia.</title>
        <authorList>
            <consortium name="DOE Joint Genome Institute"/>
            <person name="Min B."/>
            <person name="Park H."/>
            <person name="Jang Y."/>
            <person name="Kim J.-J."/>
            <person name="Kim K.H."/>
            <person name="Pangilinan J."/>
            <person name="Lipzen A."/>
            <person name="Riley R."/>
            <person name="Grigoriev I.V."/>
            <person name="Spatafora J.W."/>
            <person name="Choi I.-G."/>
        </authorList>
    </citation>
    <scope>NUCLEOTIDE SEQUENCE [LARGE SCALE GENOMIC DNA]</scope>
    <source>
        <strain evidence="2 3">KUC8140</strain>
    </source>
</reference>
<dbReference type="PANTHER" id="PTHR32212:SF248">
    <property type="entry name" value="F-BOX DOMAIN-CONTAINING PROTEIN"/>
    <property type="match status" value="1"/>
</dbReference>
<protein>
    <submittedName>
        <fullName evidence="2">Uncharacterized protein</fullName>
    </submittedName>
</protein>
<feature type="region of interest" description="Disordered" evidence="1">
    <location>
        <begin position="1218"/>
        <end position="1243"/>
    </location>
</feature>
<dbReference type="InParanoid" id="A0A0H2RSA5"/>
<dbReference type="EMBL" id="KQ085939">
    <property type="protein sequence ID" value="KLO14724.1"/>
    <property type="molecule type" value="Genomic_DNA"/>
</dbReference>
<organism evidence="2 3">
    <name type="scientific">Schizopora paradoxa</name>
    <dbReference type="NCBI Taxonomy" id="27342"/>
    <lineage>
        <taxon>Eukaryota</taxon>
        <taxon>Fungi</taxon>
        <taxon>Dikarya</taxon>
        <taxon>Basidiomycota</taxon>
        <taxon>Agaricomycotina</taxon>
        <taxon>Agaricomycetes</taxon>
        <taxon>Hymenochaetales</taxon>
        <taxon>Schizoporaceae</taxon>
        <taxon>Schizopora</taxon>
    </lineage>
</organism>
<evidence type="ECO:0000313" key="3">
    <source>
        <dbReference type="Proteomes" id="UP000053477"/>
    </source>
</evidence>
<gene>
    <name evidence="2" type="ORF">SCHPADRAFT_889029</name>
</gene>
<keyword evidence="3" id="KW-1185">Reference proteome</keyword>
<dbReference type="SUPFAM" id="SSF52058">
    <property type="entry name" value="L domain-like"/>
    <property type="match status" value="1"/>
</dbReference>
<name>A0A0H2RSA5_9AGAM</name>